<dbReference type="NCBIfam" id="TIGR01225">
    <property type="entry name" value="hutH"/>
    <property type="match status" value="1"/>
</dbReference>
<dbReference type="GO" id="GO:0004397">
    <property type="term" value="F:histidine ammonia-lyase activity"/>
    <property type="evidence" value="ECO:0007669"/>
    <property type="project" value="UniProtKB-UniRule"/>
</dbReference>
<comment type="similarity">
    <text evidence="7">Belongs to the PAL/histidase family.</text>
</comment>
<dbReference type="InterPro" id="IPR005921">
    <property type="entry name" value="HutH"/>
</dbReference>
<dbReference type="FunFam" id="1.10.275.10:FF:000005">
    <property type="entry name" value="Histidine ammonia-lyase"/>
    <property type="match status" value="1"/>
</dbReference>
<name>A0A9D7SXC4_9BACT</name>
<evidence type="ECO:0000256" key="8">
    <source>
        <dbReference type="RuleBase" id="RU004479"/>
    </source>
</evidence>
<sequence>MDQNIFEGGDLSVEDIISFLGSKLDLSDMIWNRIESNRNSLERLLTKTGESYYGINTGFGSLYSITISPDQIRDLQTNLLRSHACGVGPVAPVNIVRLTLLLKIISLSQGHSAVRKEIVQFLIDLFNYNILPIVPSMGSLGASGDLAPLAHLCLPMIGEGEVVFKREQMGVGRALQTCGMDTITLAAKEGLALINGTQFSLAWLIYAIENARRLSEVVEMCTALSMDAYDCHPSPLDTDIHEHRRQPGQIISAATLRKWLDGSEIQKNKKGHLQDPYSFRCAPQVHGATRDVIEYARTIAGYEINAVTDNPLVFNSEDETKIVSGGNFHAQPLALTSDFLAIALAELGSISERRSYLLLGGQRGLPPTLAQHPGVESGMMICQYTAASIVNRNKILSHPASTDSIVTSAGQEDHVSMAAGAGMKLYEVVNNVWKILAIEWMIACQALEYRRPFKTSPQLEEKYNAYRMRVAPLSGDRVLSSDIDMTENFLRSLPSPQP</sequence>
<dbReference type="GO" id="GO:0005737">
    <property type="term" value="C:cytoplasm"/>
    <property type="evidence" value="ECO:0007669"/>
    <property type="project" value="UniProtKB-SubCell"/>
</dbReference>
<dbReference type="CDD" id="cd00332">
    <property type="entry name" value="PAL-HAL"/>
    <property type="match status" value="1"/>
</dbReference>
<dbReference type="InterPro" id="IPR024083">
    <property type="entry name" value="Fumarase/histidase_N"/>
</dbReference>
<dbReference type="AlphaFoldDB" id="A0A9D7SXC4"/>
<evidence type="ECO:0000256" key="3">
    <source>
        <dbReference type="ARBA" id="ARBA00022808"/>
    </source>
</evidence>
<proteinExistence type="inferred from homology"/>
<keyword evidence="3 8" id="KW-0369">Histidine metabolism</keyword>
<comment type="catalytic activity">
    <reaction evidence="5 8">
        <text>L-histidine = trans-urocanate + NH4(+)</text>
        <dbReference type="Rhea" id="RHEA:21232"/>
        <dbReference type="ChEBI" id="CHEBI:17771"/>
        <dbReference type="ChEBI" id="CHEBI:28938"/>
        <dbReference type="ChEBI" id="CHEBI:57595"/>
        <dbReference type="EC" id="4.3.1.3"/>
    </reaction>
</comment>
<dbReference type="InterPro" id="IPR001106">
    <property type="entry name" value="Aromatic_Lyase"/>
</dbReference>
<gene>
    <name evidence="10" type="primary">hutH</name>
    <name evidence="10" type="ORF">IPP15_09230</name>
</gene>
<protein>
    <recommendedName>
        <fullName evidence="2 6">Histidine ammonia-lyase</fullName>
        <ecNumber evidence="2 6">4.3.1.3</ecNumber>
    </recommendedName>
</protein>
<dbReference type="Proteomes" id="UP000808337">
    <property type="component" value="Unassembled WGS sequence"/>
</dbReference>
<dbReference type="EMBL" id="JADKGY010000006">
    <property type="protein sequence ID" value="MBK9982594.1"/>
    <property type="molecule type" value="Genomic_DNA"/>
</dbReference>
<evidence type="ECO:0000256" key="7">
    <source>
        <dbReference type="RuleBase" id="RU003954"/>
    </source>
</evidence>
<evidence type="ECO:0000256" key="6">
    <source>
        <dbReference type="NCBIfam" id="TIGR01225"/>
    </source>
</evidence>
<evidence type="ECO:0000256" key="9">
    <source>
        <dbReference type="RuleBase" id="RU004480"/>
    </source>
</evidence>
<dbReference type="PANTHER" id="PTHR10362">
    <property type="entry name" value="HISTIDINE AMMONIA-LYASE"/>
    <property type="match status" value="1"/>
</dbReference>
<reference evidence="10 11" key="1">
    <citation type="submission" date="2020-10" db="EMBL/GenBank/DDBJ databases">
        <title>Connecting structure to function with the recovery of over 1000 high-quality activated sludge metagenome-assembled genomes encoding full-length rRNA genes using long-read sequencing.</title>
        <authorList>
            <person name="Singleton C.M."/>
            <person name="Petriglieri F."/>
            <person name="Kristensen J.M."/>
            <person name="Kirkegaard R.H."/>
            <person name="Michaelsen T.Y."/>
            <person name="Andersen M.H."/>
            <person name="Karst S.M."/>
            <person name="Dueholm M.S."/>
            <person name="Nielsen P.H."/>
            <person name="Albertsen M."/>
        </authorList>
    </citation>
    <scope>NUCLEOTIDE SEQUENCE [LARGE SCALE GENOMIC DNA]</scope>
    <source>
        <strain evidence="10">Ribe_18-Q3-R11-54_MAXAC.273</strain>
    </source>
</reference>
<dbReference type="PROSITE" id="PS00488">
    <property type="entry name" value="PAL_HISTIDASE"/>
    <property type="match status" value="1"/>
</dbReference>
<comment type="caution">
    <text evidence="10">The sequence shown here is derived from an EMBL/GenBank/DDBJ whole genome shotgun (WGS) entry which is preliminary data.</text>
</comment>
<comment type="subcellular location">
    <subcellularLocation>
        <location evidence="9">Cytoplasm</location>
    </subcellularLocation>
</comment>
<keyword evidence="4 7" id="KW-0456">Lyase</keyword>
<dbReference type="GO" id="GO:0006548">
    <property type="term" value="P:L-histidine catabolic process"/>
    <property type="evidence" value="ECO:0007669"/>
    <property type="project" value="UniProtKB-UniRule"/>
</dbReference>
<evidence type="ECO:0000256" key="4">
    <source>
        <dbReference type="ARBA" id="ARBA00023239"/>
    </source>
</evidence>
<evidence type="ECO:0000313" key="10">
    <source>
        <dbReference type="EMBL" id="MBK9982594.1"/>
    </source>
</evidence>
<evidence type="ECO:0000256" key="5">
    <source>
        <dbReference type="ARBA" id="ARBA00049269"/>
    </source>
</evidence>
<evidence type="ECO:0000313" key="11">
    <source>
        <dbReference type="Proteomes" id="UP000808337"/>
    </source>
</evidence>
<evidence type="ECO:0000256" key="2">
    <source>
        <dbReference type="ARBA" id="ARBA00012994"/>
    </source>
</evidence>
<dbReference type="InterPro" id="IPR008948">
    <property type="entry name" value="L-Aspartase-like"/>
</dbReference>
<dbReference type="InterPro" id="IPR022313">
    <property type="entry name" value="Phe/His_NH3-lyase_AS"/>
</dbReference>
<accession>A0A9D7SXC4</accession>
<organism evidence="10 11">
    <name type="scientific">Candidatus Opimibacter skivensis</name>
    <dbReference type="NCBI Taxonomy" id="2982028"/>
    <lineage>
        <taxon>Bacteria</taxon>
        <taxon>Pseudomonadati</taxon>
        <taxon>Bacteroidota</taxon>
        <taxon>Saprospiria</taxon>
        <taxon>Saprospirales</taxon>
        <taxon>Saprospiraceae</taxon>
        <taxon>Candidatus Opimibacter</taxon>
    </lineage>
</organism>
<dbReference type="Pfam" id="PF00221">
    <property type="entry name" value="Lyase_aromatic"/>
    <property type="match status" value="1"/>
</dbReference>
<dbReference type="NCBIfam" id="NF006871">
    <property type="entry name" value="PRK09367.1"/>
    <property type="match status" value="1"/>
</dbReference>
<dbReference type="Gene3D" id="1.10.275.10">
    <property type="entry name" value="Fumarase/aspartase (N-terminal domain)"/>
    <property type="match status" value="1"/>
</dbReference>
<comment type="pathway">
    <text evidence="1 8">Amino-acid degradation; L-histidine degradation into L-glutamate; N-formimidoyl-L-glutamate from L-histidine: step 1/3.</text>
</comment>
<dbReference type="SUPFAM" id="SSF48557">
    <property type="entry name" value="L-aspartase-like"/>
    <property type="match status" value="1"/>
</dbReference>
<evidence type="ECO:0000256" key="1">
    <source>
        <dbReference type="ARBA" id="ARBA00005113"/>
    </source>
</evidence>
<dbReference type="EC" id="4.3.1.3" evidence="2 6"/>
<dbReference type="Gene3D" id="1.20.200.10">
    <property type="entry name" value="Fumarase/aspartase (Central domain)"/>
    <property type="match status" value="1"/>
</dbReference>